<evidence type="ECO:0000313" key="1">
    <source>
        <dbReference type="EMBL" id="MYM92727.1"/>
    </source>
</evidence>
<evidence type="ECO:0000313" key="2">
    <source>
        <dbReference type="Proteomes" id="UP000447355"/>
    </source>
</evidence>
<dbReference type="AlphaFoldDB" id="A0A845GJ01"/>
<dbReference type="RefSeq" id="WP_161081985.1">
    <property type="nucleotide sequence ID" value="NZ_WWCX01000001.1"/>
</dbReference>
<dbReference type="Proteomes" id="UP000447355">
    <property type="component" value="Unassembled WGS sequence"/>
</dbReference>
<protein>
    <submittedName>
        <fullName evidence="1">Uncharacterized protein</fullName>
    </submittedName>
</protein>
<dbReference type="EMBL" id="WWCX01000001">
    <property type="protein sequence ID" value="MYM92727.1"/>
    <property type="molecule type" value="Genomic_DNA"/>
</dbReference>
<comment type="caution">
    <text evidence="1">The sequence shown here is derived from an EMBL/GenBank/DDBJ whole genome shotgun (WGS) entry which is preliminary data.</text>
</comment>
<gene>
    <name evidence="1" type="ORF">GTP90_02495</name>
</gene>
<name>A0A845GJ01_9BURK</name>
<accession>A0A845GJ01</accession>
<sequence length="192" mass="20751">MFEDFKFLHEAIFRAVLGCCCDEVRDARSLFGIDELVAQEIASLSPDHRRALLAPAPPGVIEFRVPHGAVADVVGGQRTVAETIGAGGLMSAEKLPKMRELNVSGLTLMRDILLHDSGLGCAVFRLTKEDAKVITNTSMRRLLEVFGAHSGSVFSVTGRDSVLLWKRIGSTSPDFAAVLPVMFKKNEKAAGI</sequence>
<reference evidence="1" key="1">
    <citation type="submission" date="2019-12" db="EMBL/GenBank/DDBJ databases">
        <title>Novel species isolated from a subtropical stream in China.</title>
        <authorList>
            <person name="Lu H."/>
        </authorList>
    </citation>
    <scope>NUCLEOTIDE SEQUENCE [LARGE SCALE GENOMIC DNA]</scope>
    <source>
        <strain evidence="1">FT81W</strain>
    </source>
</reference>
<proteinExistence type="predicted"/>
<organism evidence="1 2">
    <name type="scientific">Duganella vulcania</name>
    <dbReference type="NCBI Taxonomy" id="2692166"/>
    <lineage>
        <taxon>Bacteria</taxon>
        <taxon>Pseudomonadati</taxon>
        <taxon>Pseudomonadota</taxon>
        <taxon>Betaproteobacteria</taxon>
        <taxon>Burkholderiales</taxon>
        <taxon>Oxalobacteraceae</taxon>
        <taxon>Telluria group</taxon>
        <taxon>Duganella</taxon>
    </lineage>
</organism>